<dbReference type="GO" id="GO:0003700">
    <property type="term" value="F:DNA-binding transcription factor activity"/>
    <property type="evidence" value="ECO:0007669"/>
    <property type="project" value="UniProtKB-ARBA"/>
</dbReference>
<feature type="domain" description="HTH myb-type" evidence="9">
    <location>
        <begin position="62"/>
        <end position="116"/>
    </location>
</feature>
<feature type="domain" description="Myb-like" evidence="8">
    <location>
        <begin position="9"/>
        <end position="61"/>
    </location>
</feature>
<feature type="domain" description="HTH myb-type" evidence="9">
    <location>
        <begin position="9"/>
        <end position="61"/>
    </location>
</feature>
<evidence type="ECO:0000256" key="7">
    <source>
        <dbReference type="SAM" id="MobiDB-lite"/>
    </source>
</evidence>
<dbReference type="InterPro" id="IPR001005">
    <property type="entry name" value="SANT/Myb"/>
</dbReference>
<evidence type="ECO:0000256" key="5">
    <source>
        <dbReference type="ARBA" id="ARBA00023163"/>
    </source>
</evidence>
<evidence type="ECO:0000256" key="6">
    <source>
        <dbReference type="ARBA" id="ARBA00023242"/>
    </source>
</evidence>
<dbReference type="InterPro" id="IPR009057">
    <property type="entry name" value="Homeodomain-like_sf"/>
</dbReference>
<comment type="subcellular location">
    <subcellularLocation>
        <location evidence="1">Nucleus</location>
    </subcellularLocation>
</comment>
<evidence type="ECO:0000259" key="8">
    <source>
        <dbReference type="PROSITE" id="PS50090"/>
    </source>
</evidence>
<dbReference type="GO" id="GO:0005634">
    <property type="term" value="C:nucleus"/>
    <property type="evidence" value="ECO:0007669"/>
    <property type="project" value="UniProtKB-SubCell"/>
</dbReference>
<dbReference type="SMART" id="SM00717">
    <property type="entry name" value="SANT"/>
    <property type="match status" value="2"/>
</dbReference>
<keyword evidence="4" id="KW-0238">DNA-binding</keyword>
<dbReference type="SUPFAM" id="SSF46689">
    <property type="entry name" value="Homeodomain-like"/>
    <property type="match status" value="1"/>
</dbReference>
<feature type="region of interest" description="Disordered" evidence="7">
    <location>
        <begin position="118"/>
        <end position="167"/>
    </location>
</feature>
<dbReference type="ExpressionAtlas" id="D3YJ42">
    <property type="expression patterns" value="baseline"/>
</dbReference>
<keyword evidence="2" id="KW-0677">Repeat</keyword>
<keyword evidence="6" id="KW-0539">Nucleus</keyword>
<dbReference type="InterPro" id="IPR015495">
    <property type="entry name" value="Myb_TF_plants"/>
</dbReference>
<evidence type="ECO:0000256" key="4">
    <source>
        <dbReference type="ARBA" id="ARBA00023125"/>
    </source>
</evidence>
<dbReference type="PANTHER" id="PTHR47999">
    <property type="entry name" value="TRANSCRIPTION FACTOR MYB8-RELATED-RELATED"/>
    <property type="match status" value="1"/>
</dbReference>
<reference evidence="10" key="1">
    <citation type="submission" date="2010-01" db="EMBL/GenBank/DDBJ databases">
        <title>Isolation of a novel MYB gene SbMYB1 regulating anthocyanin biosynthesis from Sorghum.</title>
        <authorList>
            <person name="Liu B."/>
        </authorList>
    </citation>
    <scope>NUCLEOTIDE SEQUENCE</scope>
</reference>
<dbReference type="EMBL" id="GU479928">
    <property type="protein sequence ID" value="ADD18214.1"/>
    <property type="molecule type" value="Genomic_DNA"/>
</dbReference>
<dbReference type="Gene3D" id="1.10.10.60">
    <property type="entry name" value="Homeodomain-like"/>
    <property type="match status" value="2"/>
</dbReference>
<dbReference type="AlphaFoldDB" id="D3YJ42"/>
<keyword evidence="3" id="KW-0805">Transcription regulation</keyword>
<accession>D3YJ42</accession>
<evidence type="ECO:0000259" key="9">
    <source>
        <dbReference type="PROSITE" id="PS51294"/>
    </source>
</evidence>
<sequence>MGRKPCCPKEGLNRGAWTSMGDDILVSYIQKHGEGKWGSLPRRAGLKRCGKSCRLRWLNYLRPGIKRGNISDDEEELIIRLHRLLGNRWSLIAGRLPGRTDNEIKNYWNTTLGKKVLKNSGGLKEDSEAAGASSKRRPFSEPTRTVSDTAAQAHARGRPPEPPEASLVRSKALRCTRTAMMLPVAQPTAHARHGRALETAAGDDHVKAEQTVVVVKAPTVEVRQDHLPEDDLPIDIDLDLDFDMGEMGFLSPWRGEVADGIEPGGQFGGGELDDLEALLLGPGGDDDVHEFACF</sequence>
<evidence type="ECO:0000256" key="3">
    <source>
        <dbReference type="ARBA" id="ARBA00023015"/>
    </source>
</evidence>
<dbReference type="GO" id="GO:1901141">
    <property type="term" value="P:regulation of lignin biosynthetic process"/>
    <property type="evidence" value="ECO:0007669"/>
    <property type="project" value="UniProtKB-ARBA"/>
</dbReference>
<feature type="domain" description="Myb-like" evidence="8">
    <location>
        <begin position="62"/>
        <end position="112"/>
    </location>
</feature>
<dbReference type="InterPro" id="IPR017930">
    <property type="entry name" value="Myb_dom"/>
</dbReference>
<dbReference type="FunFam" id="1.10.10.60:FF:000001">
    <property type="entry name" value="MYB-related transcription factor"/>
    <property type="match status" value="1"/>
</dbReference>
<dbReference type="PROSITE" id="PS51294">
    <property type="entry name" value="HTH_MYB"/>
    <property type="match status" value="2"/>
</dbReference>
<dbReference type="PROSITE" id="PS50090">
    <property type="entry name" value="MYB_LIKE"/>
    <property type="match status" value="2"/>
</dbReference>
<evidence type="ECO:0000256" key="2">
    <source>
        <dbReference type="ARBA" id="ARBA00022737"/>
    </source>
</evidence>
<protein>
    <submittedName>
        <fullName evidence="10">MYB1</fullName>
    </submittedName>
</protein>
<proteinExistence type="predicted"/>
<evidence type="ECO:0000313" key="10">
    <source>
        <dbReference type="EMBL" id="ADD18214.1"/>
    </source>
</evidence>
<dbReference type="PANTHER" id="PTHR47999:SF96">
    <property type="entry name" value="TRANSCRIPTION REPRESSOR MYB6-LIKE"/>
    <property type="match status" value="1"/>
</dbReference>
<dbReference type="GO" id="GO:0000976">
    <property type="term" value="F:transcription cis-regulatory region binding"/>
    <property type="evidence" value="ECO:0007669"/>
    <property type="project" value="UniProtKB-ARBA"/>
</dbReference>
<dbReference type="Pfam" id="PF00249">
    <property type="entry name" value="Myb_DNA-binding"/>
    <property type="match status" value="2"/>
</dbReference>
<name>D3YJ42_SORBI</name>
<dbReference type="CDD" id="cd00167">
    <property type="entry name" value="SANT"/>
    <property type="match status" value="2"/>
</dbReference>
<organism evidence="10">
    <name type="scientific">Sorghum bicolor</name>
    <name type="common">Sorghum</name>
    <name type="synonym">Sorghum vulgare</name>
    <dbReference type="NCBI Taxonomy" id="4558"/>
    <lineage>
        <taxon>Eukaryota</taxon>
        <taxon>Viridiplantae</taxon>
        <taxon>Streptophyta</taxon>
        <taxon>Embryophyta</taxon>
        <taxon>Tracheophyta</taxon>
        <taxon>Spermatophyta</taxon>
        <taxon>Magnoliopsida</taxon>
        <taxon>Liliopsida</taxon>
        <taxon>Poales</taxon>
        <taxon>Poaceae</taxon>
        <taxon>PACMAD clade</taxon>
        <taxon>Panicoideae</taxon>
        <taxon>Andropogonodae</taxon>
        <taxon>Andropogoneae</taxon>
        <taxon>Sorghinae</taxon>
        <taxon>Sorghum</taxon>
    </lineage>
</organism>
<evidence type="ECO:0000256" key="1">
    <source>
        <dbReference type="ARBA" id="ARBA00004123"/>
    </source>
</evidence>
<keyword evidence="5" id="KW-0804">Transcription</keyword>